<accession>A0ABC8XQX7</accession>
<dbReference type="Proteomes" id="UP001497457">
    <property type="component" value="Chromosome 15b"/>
</dbReference>
<keyword evidence="2" id="KW-0325">Glycoprotein</keyword>
<proteinExistence type="inferred from homology"/>
<evidence type="ECO:0000313" key="4">
    <source>
        <dbReference type="Proteomes" id="UP001497457"/>
    </source>
</evidence>
<comment type="similarity">
    <text evidence="1">Belongs to the GILT family.</text>
</comment>
<protein>
    <recommendedName>
        <fullName evidence="5">Gamma-interferon-inducible lysosomal thiol reductase</fullName>
    </recommendedName>
</protein>
<evidence type="ECO:0000313" key="3">
    <source>
        <dbReference type="EMBL" id="CAL4930530.1"/>
    </source>
</evidence>
<dbReference type="Pfam" id="PF03227">
    <property type="entry name" value="GILT"/>
    <property type="match status" value="1"/>
</dbReference>
<organism evidence="3 4">
    <name type="scientific">Urochloa decumbens</name>
    <dbReference type="NCBI Taxonomy" id="240449"/>
    <lineage>
        <taxon>Eukaryota</taxon>
        <taxon>Viridiplantae</taxon>
        <taxon>Streptophyta</taxon>
        <taxon>Embryophyta</taxon>
        <taxon>Tracheophyta</taxon>
        <taxon>Spermatophyta</taxon>
        <taxon>Magnoliopsida</taxon>
        <taxon>Liliopsida</taxon>
        <taxon>Poales</taxon>
        <taxon>Poaceae</taxon>
        <taxon>PACMAD clade</taxon>
        <taxon>Panicoideae</taxon>
        <taxon>Panicodae</taxon>
        <taxon>Paniceae</taxon>
        <taxon>Melinidinae</taxon>
        <taxon>Urochloa</taxon>
    </lineage>
</organism>
<evidence type="ECO:0008006" key="5">
    <source>
        <dbReference type="Google" id="ProtNLM"/>
    </source>
</evidence>
<dbReference type="PANTHER" id="PTHR13234">
    <property type="entry name" value="GAMMA-INTERFERON INDUCIBLE LYSOSOMAL THIOL REDUCTASE GILT"/>
    <property type="match status" value="1"/>
</dbReference>
<dbReference type="InterPro" id="IPR004911">
    <property type="entry name" value="Interferon-induced_GILT"/>
</dbReference>
<evidence type="ECO:0000256" key="2">
    <source>
        <dbReference type="ARBA" id="ARBA00023180"/>
    </source>
</evidence>
<evidence type="ECO:0000256" key="1">
    <source>
        <dbReference type="ARBA" id="ARBA00005679"/>
    </source>
</evidence>
<dbReference type="PANTHER" id="PTHR13234:SF75">
    <property type="entry name" value="GAMMA INTERFERON INDUCIBLE LYSOSOMAL THIOL REDUCTASE FAMILY PROTEIN, EXPRESSED"/>
    <property type="match status" value="1"/>
</dbReference>
<sequence length="340" mass="36954">MFRIAPLGRTVAAVDGPRGIPRGRPIWAHLSVAFLVIITARGARGHPPRADLPINTLPGGSTTSLHRGDLGIGIAIPHSHPMAARLGVPALLLLLLATSLATAAAAAGDEGAEKVAVALYYESLCPYSARFVVDHLARVFEDGLLDAADLTLVPYGNARVHAGGEISCQHGPYECLLNTVEACAIDAWPDLDVHFRFIYCVEDLVVKRQYKSWDSCFQKLGLDPKPVTECYKNEKGHKLELKYANQTDALVPPHRYVPWVVVDGQPLLEDYENFEVYICKAYKGTSPPNVCEGLVHPPMALETVVARNGVTYNSGGIKLATAEDEGRDSKIKMRLPDDDN</sequence>
<name>A0ABC8XQX7_9POAL</name>
<reference evidence="3" key="1">
    <citation type="submission" date="2024-10" db="EMBL/GenBank/DDBJ databases">
        <authorList>
            <person name="Ryan C."/>
        </authorList>
    </citation>
    <scope>NUCLEOTIDE SEQUENCE [LARGE SCALE GENOMIC DNA]</scope>
</reference>
<gene>
    <name evidence="3" type="ORF">URODEC1_LOCUS26497</name>
</gene>
<keyword evidence="4" id="KW-1185">Reference proteome</keyword>
<dbReference type="AlphaFoldDB" id="A0ABC8XQX7"/>
<dbReference type="EMBL" id="OZ075125">
    <property type="protein sequence ID" value="CAL4930530.1"/>
    <property type="molecule type" value="Genomic_DNA"/>
</dbReference>